<organism evidence="1">
    <name type="scientific">Paenibacillus sp. BIHB 4019</name>
    <dbReference type="NCBI Taxonomy" id="1870819"/>
    <lineage>
        <taxon>Bacteria</taxon>
        <taxon>Bacillati</taxon>
        <taxon>Bacillota</taxon>
        <taxon>Bacilli</taxon>
        <taxon>Bacillales</taxon>
        <taxon>Paenibacillaceae</taxon>
        <taxon>Paenibacillus</taxon>
    </lineage>
</organism>
<protein>
    <submittedName>
        <fullName evidence="1">Uncharacterized protein</fullName>
    </submittedName>
</protein>
<name>A0A1B2DDF4_9BACL</name>
<gene>
    <name evidence="1" type="ORF">BBD42_04115</name>
</gene>
<proteinExistence type="predicted"/>
<dbReference type="AlphaFoldDB" id="A0A1B2DDF4"/>
<accession>A0A1B2DDF4</accession>
<reference evidence="1" key="1">
    <citation type="submission" date="2016-08" db="EMBL/GenBank/DDBJ databases">
        <title>Complete Genome Seqeunce of Paenibacillus sp. BIHB 4019 from tea rhizoplane.</title>
        <authorList>
            <person name="Thakur R."/>
            <person name="Swarnkar M.K."/>
            <person name="Gulati A."/>
        </authorList>
    </citation>
    <scope>NUCLEOTIDE SEQUENCE [LARGE SCALE GENOMIC DNA]</scope>
    <source>
        <strain evidence="1">BIHB4019</strain>
    </source>
</reference>
<dbReference type="EMBL" id="CP016808">
    <property type="protein sequence ID" value="ANY65739.1"/>
    <property type="molecule type" value="Genomic_DNA"/>
</dbReference>
<sequence length="63" mass="6939">MTLSVRAYVPRDSFVLFVSGIHIVREEWLGGHSSRYFNRIQGMAPFADSGAANALEIAILTAK</sequence>
<evidence type="ECO:0000313" key="1">
    <source>
        <dbReference type="EMBL" id="ANY65739.1"/>
    </source>
</evidence>